<dbReference type="KEGG" id="zin:ZICARI_193"/>
<evidence type="ECO:0000256" key="6">
    <source>
        <dbReference type="ARBA" id="ARBA00023004"/>
    </source>
</evidence>
<accession>E0TJ20</accession>
<evidence type="ECO:0000256" key="3">
    <source>
        <dbReference type="ARBA" id="ARBA00022691"/>
    </source>
</evidence>
<dbReference type="EMBL" id="CP002161">
    <property type="protein sequence ID" value="ADM89797.1"/>
    <property type="molecule type" value="Genomic_DNA"/>
</dbReference>
<dbReference type="GO" id="GO:0046872">
    <property type="term" value="F:metal ion binding"/>
    <property type="evidence" value="ECO:0007669"/>
    <property type="project" value="UniProtKB-KW"/>
</dbReference>
<keyword evidence="6" id="KW-0408">Iron</keyword>
<evidence type="ECO:0000256" key="5">
    <source>
        <dbReference type="ARBA" id="ARBA00022833"/>
    </source>
</evidence>
<evidence type="ECO:0000256" key="4">
    <source>
        <dbReference type="ARBA" id="ARBA00022723"/>
    </source>
</evidence>
<sequence length="483" mass="59449">MFLINNDIFYFKKKIKKISKNFSYIKRYIKGNLYNINVPIIKILNYNLKNYIPYIYNSLLYYIKNDYNINFNLGLPPLLKNWILNRKNINYKKNITQIYYAKLGIISCEMEYISIKENIYKKKYIKYLNLLKIINIKKNFTNKKILIKNPEYIRKKIYKGLAIIPCNINHNQIQPIIIGKNFLFKINFNIQNYNINYNIFKKLEKLIISIKLNNNLIIFLYFNKNIKKIRNLIIKNNHIPIVTIPIYETLEKCNWKIKKINWKIFKKIILKQSINGIDCFIFYFGLTLKYIPYFIKKYNNNISREGSIILKWCFINNKEFFLFKKFKNICKIIKKYNVSLILGNIFKKNNFYNLNKLKYLELKKIFKLIKISWKYNIQTIIEKTKNIYLKKKIYNKFYFHKLNLLVINIFNYNYNINYSILFYYKYLLNYFNINKYLKLWNIKNINNNLFLNNFYNYKYNFKINKKFNIFYNFSIFKLNFLFK</sequence>
<evidence type="ECO:0000256" key="2">
    <source>
        <dbReference type="ARBA" id="ARBA00022485"/>
    </source>
</evidence>
<evidence type="ECO:0000256" key="1">
    <source>
        <dbReference type="ARBA" id="ARBA00001966"/>
    </source>
</evidence>
<dbReference type="GO" id="GO:0009228">
    <property type="term" value="P:thiamine biosynthetic process"/>
    <property type="evidence" value="ECO:0007669"/>
    <property type="project" value="InterPro"/>
</dbReference>
<dbReference type="HOGENOM" id="CLU_564923_0_0_4"/>
<dbReference type="InterPro" id="IPR038521">
    <property type="entry name" value="ThiC/Bza_core_dom"/>
</dbReference>
<keyword evidence="7" id="KW-0411">Iron-sulfur</keyword>
<proteinExistence type="predicted"/>
<dbReference type="Pfam" id="PF01964">
    <property type="entry name" value="ThiC_Rad_SAM"/>
    <property type="match status" value="1"/>
</dbReference>
<evidence type="ECO:0000313" key="9">
    <source>
        <dbReference type="EMBL" id="ADM89797.1"/>
    </source>
</evidence>
<reference evidence="9 10" key="1">
    <citation type="journal article" date="2010" name="Genome Biol. Evol.">
        <title>Functional convergence in reduced genomes of bacterial symbionts spanning 200 My of evolution.</title>
        <authorList>
            <person name="McCutcheon J.P."/>
            <person name="Moran N.A."/>
        </authorList>
    </citation>
    <scope>NUCLEOTIDE SEQUENCE [LARGE SCALE GENOMIC DNA]</scope>
    <source>
        <strain evidence="9 10">CARI</strain>
    </source>
</reference>
<dbReference type="InterPro" id="IPR002817">
    <property type="entry name" value="ThiC/BzaA/B"/>
</dbReference>
<name>E0TJ20_ZINIC</name>
<dbReference type="GO" id="GO:0051539">
    <property type="term" value="F:4 iron, 4 sulfur cluster binding"/>
    <property type="evidence" value="ECO:0007669"/>
    <property type="project" value="UniProtKB-KW"/>
</dbReference>
<gene>
    <name evidence="9" type="primary">thiC</name>
    <name evidence="9" type="ordered locus">ZICARI_193</name>
</gene>
<dbReference type="Proteomes" id="UP000001303">
    <property type="component" value="Chromosome"/>
</dbReference>
<keyword evidence="10" id="KW-1185">Reference proteome</keyword>
<keyword evidence="4" id="KW-0479">Metal-binding</keyword>
<keyword evidence="8" id="KW-0456">Lyase</keyword>
<evidence type="ECO:0000256" key="8">
    <source>
        <dbReference type="ARBA" id="ARBA00023239"/>
    </source>
</evidence>
<dbReference type="GO" id="GO:0016829">
    <property type="term" value="F:lyase activity"/>
    <property type="evidence" value="ECO:0007669"/>
    <property type="project" value="UniProtKB-KW"/>
</dbReference>
<protein>
    <submittedName>
        <fullName evidence="9">Putative thiamine biosynthesis protein ThiC</fullName>
    </submittedName>
</protein>
<organism evidence="9 10">
    <name type="scientific">Zinderia insecticola (strain CARI)</name>
    <dbReference type="NCBI Taxonomy" id="871271"/>
    <lineage>
        <taxon>Bacteria</taxon>
        <taxon>Pseudomonadati</taxon>
        <taxon>Pseudomonadota</taxon>
        <taxon>Betaproteobacteria</taxon>
        <taxon>Burkholderiales</taxon>
        <taxon>Oxalobacteraceae</taxon>
        <taxon>Candidatus Zinderia</taxon>
    </lineage>
</organism>
<evidence type="ECO:0000313" key="10">
    <source>
        <dbReference type="Proteomes" id="UP000001303"/>
    </source>
</evidence>
<dbReference type="PANTHER" id="PTHR30557">
    <property type="entry name" value="THIAMINE BIOSYNTHESIS PROTEIN THIC"/>
    <property type="match status" value="1"/>
</dbReference>
<reference key="2">
    <citation type="submission" date="2010-08" db="EMBL/GenBank/DDBJ databases">
        <title>Functional convergence in reduced genomes of bacterial symbionts spanning 200 million years of evolution.</title>
        <authorList>
            <person name="McCutcheon J.P."/>
            <person name="Moran N.A."/>
        </authorList>
    </citation>
    <scope>NUCLEOTIDE SEQUENCE</scope>
    <source>
        <strain>CARI</strain>
    </source>
</reference>
<dbReference type="GO" id="GO:0005829">
    <property type="term" value="C:cytosol"/>
    <property type="evidence" value="ECO:0007669"/>
    <property type="project" value="TreeGrafter"/>
</dbReference>
<keyword evidence="5" id="KW-0862">Zinc</keyword>
<evidence type="ECO:0000256" key="7">
    <source>
        <dbReference type="ARBA" id="ARBA00023014"/>
    </source>
</evidence>
<keyword evidence="2" id="KW-0004">4Fe-4S</keyword>
<dbReference type="PANTHER" id="PTHR30557:SF1">
    <property type="entry name" value="PHOSPHOMETHYLPYRIMIDINE SYNTHASE, CHLOROPLASTIC"/>
    <property type="match status" value="1"/>
</dbReference>
<keyword evidence="3" id="KW-0949">S-adenosyl-L-methionine</keyword>
<dbReference type="Gene3D" id="3.20.20.540">
    <property type="entry name" value="Radical SAM ThiC family, central domain"/>
    <property type="match status" value="1"/>
</dbReference>
<comment type="cofactor">
    <cofactor evidence="1">
        <name>[4Fe-4S] cluster</name>
        <dbReference type="ChEBI" id="CHEBI:49883"/>
    </cofactor>
</comment>
<dbReference type="STRING" id="871271.ZICARI_193"/>
<dbReference type="AlphaFoldDB" id="E0TJ20"/>